<reference evidence="1" key="1">
    <citation type="submission" date="2009-11" db="EMBL/GenBank/DDBJ databases">
        <authorList>
            <person name="Weinstock G."/>
            <person name="Sodergren E."/>
            <person name="Clifton S."/>
            <person name="Fulton L."/>
            <person name="Fulton B."/>
            <person name="Courtney L."/>
            <person name="Fronick C."/>
            <person name="Harrison M."/>
            <person name="Strong C."/>
            <person name="Farmer C."/>
            <person name="Delahaunty K."/>
            <person name="Markovic C."/>
            <person name="Hall O."/>
            <person name="Minx P."/>
            <person name="Tomlinson C."/>
            <person name="Mitreva M."/>
            <person name="Nelson J."/>
            <person name="Hou S."/>
            <person name="Wollam A."/>
            <person name="Pepin K.H."/>
            <person name="Johnson M."/>
            <person name="Bhonagiri V."/>
            <person name="Nash W.E."/>
            <person name="Warren W."/>
            <person name="Chinwalla A."/>
            <person name="Mardis E.R."/>
            <person name="Wilson R.K."/>
        </authorList>
    </citation>
    <scope>NUCLEOTIDE SEQUENCE [LARGE SCALE GENOMIC DNA]</scope>
    <source>
        <strain evidence="1">DSM 18205</strain>
    </source>
</reference>
<dbReference type="AlphaFoldDB" id="D1P9L0"/>
<organism evidence="1 2">
    <name type="scientific">Segatella copri DSM 18205</name>
    <dbReference type="NCBI Taxonomy" id="537011"/>
    <lineage>
        <taxon>Bacteria</taxon>
        <taxon>Pseudomonadati</taxon>
        <taxon>Bacteroidota</taxon>
        <taxon>Bacteroidia</taxon>
        <taxon>Bacteroidales</taxon>
        <taxon>Prevotellaceae</taxon>
        <taxon>Segatella</taxon>
    </lineage>
</organism>
<dbReference type="Proteomes" id="UP000004477">
    <property type="component" value="Unassembled WGS sequence"/>
</dbReference>
<name>D1P9L0_9BACT</name>
<dbReference type="EMBL" id="ACBX02000005">
    <property type="protein sequence ID" value="EFB36515.1"/>
    <property type="molecule type" value="Genomic_DNA"/>
</dbReference>
<evidence type="ECO:0000313" key="1">
    <source>
        <dbReference type="EMBL" id="EFB36515.1"/>
    </source>
</evidence>
<comment type="caution">
    <text evidence="1">The sequence shown here is derived from an EMBL/GenBank/DDBJ whole genome shotgun (WGS) entry which is preliminary data.</text>
</comment>
<dbReference type="HOGENOM" id="CLU_3255723_0_0_10"/>
<keyword evidence="2" id="KW-1185">Reference proteome</keyword>
<proteinExistence type="predicted"/>
<sequence length="42" mass="5059">MTRNHPDFLIAKIELLYETAKLFPNFFPKSGLFHRDFTLFNQ</sequence>
<accession>D1P9L0</accession>
<evidence type="ECO:0000313" key="2">
    <source>
        <dbReference type="Proteomes" id="UP000004477"/>
    </source>
</evidence>
<protein>
    <submittedName>
        <fullName evidence="1">Uncharacterized protein</fullName>
    </submittedName>
</protein>
<dbReference type="PaxDb" id="537011-PREVCOP_03893"/>
<gene>
    <name evidence="1" type="ORF">PREVCOP_03893</name>
</gene>